<keyword evidence="3" id="KW-0333">Golgi apparatus</keyword>
<feature type="transmembrane region" description="Helical" evidence="5">
    <location>
        <begin position="254"/>
        <end position="275"/>
    </location>
</feature>
<evidence type="ECO:0000259" key="6">
    <source>
        <dbReference type="Pfam" id="PF05739"/>
    </source>
</evidence>
<organism evidence="8 9">
    <name type="scientific">Rhodotorula mucilaginosa</name>
    <name type="common">Yeast</name>
    <name type="synonym">Rhodotorula rubra</name>
    <dbReference type="NCBI Taxonomy" id="5537"/>
    <lineage>
        <taxon>Eukaryota</taxon>
        <taxon>Fungi</taxon>
        <taxon>Dikarya</taxon>
        <taxon>Basidiomycota</taxon>
        <taxon>Pucciniomycotina</taxon>
        <taxon>Microbotryomycetes</taxon>
        <taxon>Sporidiobolales</taxon>
        <taxon>Sporidiobolaceae</taxon>
        <taxon>Rhodotorula</taxon>
    </lineage>
</organism>
<dbReference type="SUPFAM" id="SSF58038">
    <property type="entry name" value="SNARE fusion complex"/>
    <property type="match status" value="1"/>
</dbReference>
<keyword evidence="5" id="KW-0812">Transmembrane</keyword>
<keyword evidence="5" id="KW-0472">Membrane</keyword>
<dbReference type="InterPro" id="IPR015260">
    <property type="entry name" value="Syntaxin-6/10/61_N"/>
</dbReference>
<dbReference type="AlphaFoldDB" id="A0A9P6W7T2"/>
<dbReference type="GO" id="GO:0000139">
    <property type="term" value="C:Golgi membrane"/>
    <property type="evidence" value="ECO:0007669"/>
    <property type="project" value="UniProtKB-SubCell"/>
</dbReference>
<feature type="compositionally biased region" description="Low complexity" evidence="4">
    <location>
        <begin position="123"/>
        <end position="136"/>
    </location>
</feature>
<dbReference type="SUPFAM" id="SSF47661">
    <property type="entry name" value="t-snare proteins"/>
    <property type="match status" value="1"/>
</dbReference>
<dbReference type="InterPro" id="IPR000727">
    <property type="entry name" value="T_SNARE_dom"/>
</dbReference>
<dbReference type="CDD" id="cd21442">
    <property type="entry name" value="SNARE_NTD_STX6-like"/>
    <property type="match status" value="1"/>
</dbReference>
<feature type="domain" description="Syntaxin 6/10/61 N-terminal" evidence="7">
    <location>
        <begin position="4"/>
        <end position="106"/>
    </location>
</feature>
<dbReference type="Gene3D" id="1.20.58.90">
    <property type="match status" value="1"/>
</dbReference>
<evidence type="ECO:0000256" key="1">
    <source>
        <dbReference type="ARBA" id="ARBA00004409"/>
    </source>
</evidence>
<keyword evidence="9" id="KW-1185">Reference proteome</keyword>
<evidence type="ECO:0000313" key="8">
    <source>
        <dbReference type="EMBL" id="KAG0665216.1"/>
    </source>
</evidence>
<accession>A0A9P6W7T2</accession>
<protein>
    <recommendedName>
        <fullName evidence="10">t-SNARE coiled-coil homology domain-containing protein</fullName>
    </recommendedName>
</protein>
<feature type="domain" description="T-SNARE coiled-coil homology" evidence="6">
    <location>
        <begin position="222"/>
        <end position="273"/>
    </location>
</feature>
<dbReference type="Proteomes" id="UP000777482">
    <property type="component" value="Unassembled WGS sequence"/>
</dbReference>
<proteinExistence type="predicted"/>
<reference evidence="8 9" key="1">
    <citation type="submission" date="2020-11" db="EMBL/GenBank/DDBJ databases">
        <title>Kefir isolates.</title>
        <authorList>
            <person name="Marcisauskas S."/>
            <person name="Kim Y."/>
            <person name="Blasche S."/>
        </authorList>
    </citation>
    <scope>NUCLEOTIDE SEQUENCE [LARGE SCALE GENOMIC DNA]</scope>
    <source>
        <strain evidence="8 9">KR</strain>
    </source>
</reference>
<dbReference type="Gene3D" id="1.20.5.110">
    <property type="match status" value="1"/>
</dbReference>
<name>A0A9P6W7T2_RHOMI</name>
<dbReference type="Pfam" id="PF05739">
    <property type="entry name" value="SNARE"/>
    <property type="match status" value="1"/>
</dbReference>
<keyword evidence="2" id="KW-0813">Transport</keyword>
<evidence type="ECO:0008006" key="10">
    <source>
        <dbReference type="Google" id="ProtNLM"/>
    </source>
</evidence>
<feature type="region of interest" description="Disordered" evidence="4">
    <location>
        <begin position="111"/>
        <end position="153"/>
    </location>
</feature>
<dbReference type="Pfam" id="PF09177">
    <property type="entry name" value="STX6_10_61_N"/>
    <property type="match status" value="1"/>
</dbReference>
<gene>
    <name evidence="8" type="ORF">C6P46_000315</name>
</gene>
<dbReference type="InterPro" id="IPR010989">
    <property type="entry name" value="SNARE"/>
</dbReference>
<evidence type="ECO:0000256" key="3">
    <source>
        <dbReference type="ARBA" id="ARBA00023034"/>
    </source>
</evidence>
<keyword evidence="2" id="KW-0653">Protein transport</keyword>
<dbReference type="GO" id="GO:0015031">
    <property type="term" value="P:protein transport"/>
    <property type="evidence" value="ECO:0007669"/>
    <property type="project" value="UniProtKB-KW"/>
</dbReference>
<keyword evidence="5" id="KW-1133">Transmembrane helix</keyword>
<sequence length="276" mass="30664">MSGDPFHEVRAEVEAALQELSAASSSYARQARATPRAQHAASSELQQTIAQLRAQLLAIEPDVEELEDAIAAIEEPGVARRLGISDSEVRSRRSVVQRIQGELEAIRKQCPAAVSDPTRRRPSTSSSAYPPSYRTTESGLPQEDPLGEEPDPNAAFEMQHQSLLIEQQDRTLTDISGTVGLLREQAHLMGQEVFEQNQQVAISKSRATWEPARLTPSPSLRLISEIDEHVDSTSSRLAKAQNRMDRFVREHNSGSNWCIFILMILLALLLFVILFM</sequence>
<dbReference type="CDD" id="cd15851">
    <property type="entry name" value="SNARE_Syntaxin6"/>
    <property type="match status" value="1"/>
</dbReference>
<evidence type="ECO:0000259" key="7">
    <source>
        <dbReference type="Pfam" id="PF09177"/>
    </source>
</evidence>
<dbReference type="OrthoDB" id="546861at2759"/>
<dbReference type="EMBL" id="PUHQ01000010">
    <property type="protein sequence ID" value="KAG0665216.1"/>
    <property type="molecule type" value="Genomic_DNA"/>
</dbReference>
<evidence type="ECO:0000313" key="9">
    <source>
        <dbReference type="Proteomes" id="UP000777482"/>
    </source>
</evidence>
<dbReference type="GO" id="GO:0048193">
    <property type="term" value="P:Golgi vesicle transport"/>
    <property type="evidence" value="ECO:0007669"/>
    <property type="project" value="InterPro"/>
</dbReference>
<evidence type="ECO:0000256" key="5">
    <source>
        <dbReference type="SAM" id="Phobius"/>
    </source>
</evidence>
<comment type="subcellular location">
    <subcellularLocation>
        <location evidence="1">Golgi apparatus membrane</location>
        <topology evidence="1">Single-pass type IV membrane protein</topology>
    </subcellularLocation>
</comment>
<evidence type="ECO:0000256" key="4">
    <source>
        <dbReference type="SAM" id="MobiDB-lite"/>
    </source>
</evidence>
<evidence type="ECO:0000256" key="2">
    <source>
        <dbReference type="ARBA" id="ARBA00022927"/>
    </source>
</evidence>
<comment type="caution">
    <text evidence="8">The sequence shown here is derived from an EMBL/GenBank/DDBJ whole genome shotgun (WGS) entry which is preliminary data.</text>
</comment>